<dbReference type="EMBL" id="JACHJQ010000017">
    <property type="protein sequence ID" value="MBB4912816.1"/>
    <property type="molecule type" value="Genomic_DNA"/>
</dbReference>
<evidence type="ECO:0000256" key="1">
    <source>
        <dbReference type="SAM" id="Phobius"/>
    </source>
</evidence>
<protein>
    <recommendedName>
        <fullName evidence="4">RDD family protein</fullName>
    </recommendedName>
</protein>
<keyword evidence="1" id="KW-1133">Transmembrane helix</keyword>
<gene>
    <name evidence="2" type="ORF">FHR82_009090</name>
</gene>
<keyword evidence="1" id="KW-0472">Membrane</keyword>
<name>A0A7W7QFR2_9PSEU</name>
<dbReference type="Proteomes" id="UP000520767">
    <property type="component" value="Unassembled WGS sequence"/>
</dbReference>
<dbReference type="AlphaFoldDB" id="A0A7W7QFR2"/>
<proteinExistence type="predicted"/>
<dbReference type="RefSeq" id="WP_184816765.1">
    <property type="nucleotide sequence ID" value="NZ_JACHJQ010000017.1"/>
</dbReference>
<keyword evidence="3" id="KW-1185">Reference proteome</keyword>
<accession>A0A7W7QFR2</accession>
<feature type="transmembrane region" description="Helical" evidence="1">
    <location>
        <begin position="48"/>
        <end position="69"/>
    </location>
</feature>
<feature type="transmembrane region" description="Helical" evidence="1">
    <location>
        <begin position="81"/>
        <end position="102"/>
    </location>
</feature>
<evidence type="ECO:0008006" key="4">
    <source>
        <dbReference type="Google" id="ProtNLM"/>
    </source>
</evidence>
<keyword evidence="1" id="KW-0812">Transmembrane</keyword>
<evidence type="ECO:0000313" key="3">
    <source>
        <dbReference type="Proteomes" id="UP000520767"/>
    </source>
</evidence>
<comment type="caution">
    <text evidence="2">The sequence shown here is derived from an EMBL/GenBank/DDBJ whole genome shotgun (WGS) entry which is preliminary data.</text>
</comment>
<evidence type="ECO:0000313" key="2">
    <source>
        <dbReference type="EMBL" id="MBB4912816.1"/>
    </source>
</evidence>
<organism evidence="2 3">
    <name type="scientific">Actinophytocola algeriensis</name>
    <dbReference type="NCBI Taxonomy" id="1768010"/>
    <lineage>
        <taxon>Bacteria</taxon>
        <taxon>Bacillati</taxon>
        <taxon>Actinomycetota</taxon>
        <taxon>Actinomycetes</taxon>
        <taxon>Pseudonocardiales</taxon>
        <taxon>Pseudonocardiaceae</taxon>
    </lineage>
</organism>
<sequence length="110" mass="11390">MTVPNGQLPVQERARAHAEQVLGPQTAKRLAPFRDGVLYVKAGGGARFLAWLVDVVVLVLGMGVGVVIVGGKAAWAMLVRLLMPLLVIGTIIGTLAAGGGGATPARARRR</sequence>
<reference evidence="2 3" key="1">
    <citation type="submission" date="2020-08" db="EMBL/GenBank/DDBJ databases">
        <title>Genomic Encyclopedia of Type Strains, Phase III (KMG-III): the genomes of soil and plant-associated and newly described type strains.</title>
        <authorList>
            <person name="Whitman W."/>
        </authorList>
    </citation>
    <scope>NUCLEOTIDE SEQUENCE [LARGE SCALE GENOMIC DNA]</scope>
    <source>
        <strain evidence="2 3">CECT 8960</strain>
    </source>
</reference>